<sequence>MTPIALATLRARWVTFVSTFVALTLSVALVSAMGLMLGATFNLPERGAERFNTAPAVVYATDVTWDPALHDPGTRSLAAAKGVDKDLVTTLQGQGRTVVDRSFYAQVSGQRTRPGLAPLGHGWSVAEFGGYTLAAGRAPNAADEIATGGATVGQSVTVLTAEESRTYTVVGVTKAVGFEQAVFFADAEAARLSPRVEAVVSFAPVDTLRSTVGEKALVLTGDDRHRADPSLAGDRDAIDNTETLLPITASVAGFVSIFVVASTFAFAVVQRRREVALLRTVGATPKQVRRMLLAEAGLLGTVASLLGCVLGYIAAPLMTDWWIRLGISPEWFSVDGSFSFWVWGPLVGAFVVGLTVALLGVWAASLRAARVRPVDALREAAADTGGMTRGRLVTGLVGLTIGLVAVALVGFVAPDLVLIPNAYVPILLVPILALALLAPVAVGPIVKLLTWPLGRLKGAGAMLVREGTLSATRRTAATAAPVLLTLGLSLSLLGATETVNEARDTALRSEVKADYVVYPDGTPGVSRAVVDRIKAVPGVDVIAPIMTMLYIEEPEGLDENDGQAVEPSELAKTVELPVAEGSLADLTDDTVVVPDLWGKDLGETLNIQMGDGTRVSLKVVAIVKATPGNDIAYLSMKYADTAKYARTGLARRAQIKVHADADRGAVDAALKQAIGGSGARLWAASEWVGNETAEARKINSLRQQVVLGIVVLFCFIAIVNTLMMATADRRRDLAVLRLTGATPSQALRVFAAESLLVCAVGFTLAALAALVNLIGLRFALTALFGSTPIVVPWGPVALIGAVSVLLALLGTVLPAALALRTPSVELAGVRE</sequence>
<evidence type="ECO:0000256" key="3">
    <source>
        <dbReference type="ARBA" id="ARBA00022692"/>
    </source>
</evidence>
<feature type="domain" description="ABC3 transporter permease C-terminal" evidence="8">
    <location>
        <begin position="706"/>
        <end position="821"/>
    </location>
</feature>
<proteinExistence type="inferred from homology"/>
<feature type="domain" description="ABC3 transporter permease C-terminal" evidence="8">
    <location>
        <begin position="250"/>
        <end position="371"/>
    </location>
</feature>
<comment type="subcellular location">
    <subcellularLocation>
        <location evidence="1">Cell membrane</location>
        <topology evidence="1">Multi-pass membrane protein</topology>
    </subcellularLocation>
</comment>
<protein>
    <submittedName>
        <fullName evidence="9">Putative ABC transport system permease protein</fullName>
    </submittedName>
</protein>
<feature type="transmembrane region" description="Helical" evidence="7">
    <location>
        <begin position="705"/>
        <end position="727"/>
    </location>
</feature>
<feature type="transmembrane region" description="Helical" evidence="7">
    <location>
        <begin position="244"/>
        <end position="269"/>
    </location>
</feature>
<dbReference type="PANTHER" id="PTHR30572">
    <property type="entry name" value="MEMBRANE COMPONENT OF TRANSPORTER-RELATED"/>
    <property type="match status" value="1"/>
</dbReference>
<gene>
    <name evidence="9" type="ORF">IW245_001289</name>
</gene>
<feature type="transmembrane region" description="Helical" evidence="7">
    <location>
        <begin position="747"/>
        <end position="767"/>
    </location>
</feature>
<comment type="caution">
    <text evidence="9">The sequence shown here is derived from an EMBL/GenBank/DDBJ whole genome shotgun (WGS) entry which is preliminary data.</text>
</comment>
<accession>A0A8J7G9E3</accession>
<dbReference type="InterPro" id="IPR003838">
    <property type="entry name" value="ABC3_permease_C"/>
</dbReference>
<dbReference type="PANTHER" id="PTHR30572:SF4">
    <property type="entry name" value="ABC TRANSPORTER PERMEASE YTRF"/>
    <property type="match status" value="1"/>
</dbReference>
<dbReference type="InterPro" id="IPR050250">
    <property type="entry name" value="Macrolide_Exporter_MacB"/>
</dbReference>
<dbReference type="GO" id="GO:0005886">
    <property type="term" value="C:plasma membrane"/>
    <property type="evidence" value="ECO:0007669"/>
    <property type="project" value="UniProtKB-SubCell"/>
</dbReference>
<keyword evidence="4 7" id="KW-1133">Transmembrane helix</keyword>
<name>A0A8J7G9E3_9ACTN</name>
<evidence type="ECO:0000313" key="9">
    <source>
        <dbReference type="EMBL" id="MBG6135095.1"/>
    </source>
</evidence>
<keyword evidence="10" id="KW-1185">Reference proteome</keyword>
<organism evidence="9 10">
    <name type="scientific">Longispora fulva</name>
    <dbReference type="NCBI Taxonomy" id="619741"/>
    <lineage>
        <taxon>Bacteria</taxon>
        <taxon>Bacillati</taxon>
        <taxon>Actinomycetota</taxon>
        <taxon>Actinomycetes</taxon>
        <taxon>Micromonosporales</taxon>
        <taxon>Micromonosporaceae</taxon>
        <taxon>Longispora</taxon>
    </lineage>
</organism>
<dbReference type="EMBL" id="JADOUF010000001">
    <property type="protein sequence ID" value="MBG6135095.1"/>
    <property type="molecule type" value="Genomic_DNA"/>
</dbReference>
<comment type="similarity">
    <text evidence="6">Belongs to the ABC-4 integral membrane protein family.</text>
</comment>
<feature type="transmembrane region" description="Helical" evidence="7">
    <location>
        <begin position="338"/>
        <end position="362"/>
    </location>
</feature>
<evidence type="ECO:0000259" key="8">
    <source>
        <dbReference type="Pfam" id="PF02687"/>
    </source>
</evidence>
<keyword evidence="3 7" id="KW-0812">Transmembrane</keyword>
<reference evidence="9" key="1">
    <citation type="submission" date="2020-11" db="EMBL/GenBank/DDBJ databases">
        <title>Sequencing the genomes of 1000 actinobacteria strains.</title>
        <authorList>
            <person name="Klenk H.-P."/>
        </authorList>
    </citation>
    <scope>NUCLEOTIDE SEQUENCE</scope>
    <source>
        <strain evidence="9">DSM 45356</strain>
    </source>
</reference>
<dbReference type="RefSeq" id="WP_197002253.1">
    <property type="nucleotide sequence ID" value="NZ_BONS01000004.1"/>
</dbReference>
<dbReference type="GO" id="GO:0022857">
    <property type="term" value="F:transmembrane transporter activity"/>
    <property type="evidence" value="ECO:0007669"/>
    <property type="project" value="TreeGrafter"/>
</dbReference>
<feature type="transmembrane region" description="Helical" evidence="7">
    <location>
        <begin position="425"/>
        <end position="446"/>
    </location>
</feature>
<evidence type="ECO:0000256" key="6">
    <source>
        <dbReference type="ARBA" id="ARBA00038076"/>
    </source>
</evidence>
<keyword evidence="5 7" id="KW-0472">Membrane</keyword>
<feature type="transmembrane region" description="Helical" evidence="7">
    <location>
        <begin position="392"/>
        <end position="413"/>
    </location>
</feature>
<evidence type="ECO:0000256" key="1">
    <source>
        <dbReference type="ARBA" id="ARBA00004651"/>
    </source>
</evidence>
<dbReference type="Proteomes" id="UP000622552">
    <property type="component" value="Unassembled WGS sequence"/>
</dbReference>
<evidence type="ECO:0000256" key="4">
    <source>
        <dbReference type="ARBA" id="ARBA00022989"/>
    </source>
</evidence>
<dbReference type="AlphaFoldDB" id="A0A8J7G9E3"/>
<evidence type="ECO:0000256" key="5">
    <source>
        <dbReference type="ARBA" id="ARBA00023136"/>
    </source>
</evidence>
<dbReference type="Pfam" id="PF02687">
    <property type="entry name" value="FtsX"/>
    <property type="match status" value="2"/>
</dbReference>
<evidence type="ECO:0000256" key="2">
    <source>
        <dbReference type="ARBA" id="ARBA00022475"/>
    </source>
</evidence>
<feature type="transmembrane region" description="Helical" evidence="7">
    <location>
        <begin position="797"/>
        <end position="819"/>
    </location>
</feature>
<evidence type="ECO:0000313" key="10">
    <source>
        <dbReference type="Proteomes" id="UP000622552"/>
    </source>
</evidence>
<feature type="transmembrane region" description="Helical" evidence="7">
    <location>
        <begin position="296"/>
        <end position="318"/>
    </location>
</feature>
<keyword evidence="2" id="KW-1003">Cell membrane</keyword>
<evidence type="ECO:0000256" key="7">
    <source>
        <dbReference type="SAM" id="Phobius"/>
    </source>
</evidence>